<gene>
    <name evidence="4" type="ORF">ELE36_06545</name>
</gene>
<dbReference type="AlphaFoldDB" id="A0A411HHQ1"/>
<dbReference type="Proteomes" id="UP000291562">
    <property type="component" value="Chromosome"/>
</dbReference>
<proteinExistence type="predicted"/>
<dbReference type="InterPro" id="IPR008972">
    <property type="entry name" value="Cupredoxin"/>
</dbReference>
<evidence type="ECO:0000313" key="4">
    <source>
        <dbReference type="EMBL" id="QBB70048.1"/>
    </source>
</evidence>
<evidence type="ECO:0000256" key="1">
    <source>
        <dbReference type="ARBA" id="ARBA00022723"/>
    </source>
</evidence>
<organism evidence="4 5">
    <name type="scientific">Pseudolysobacter antarcticus</name>
    <dbReference type="NCBI Taxonomy" id="2511995"/>
    <lineage>
        <taxon>Bacteria</taxon>
        <taxon>Pseudomonadati</taxon>
        <taxon>Pseudomonadota</taxon>
        <taxon>Gammaproteobacteria</taxon>
        <taxon>Lysobacterales</taxon>
        <taxon>Rhodanobacteraceae</taxon>
        <taxon>Pseudolysobacter</taxon>
    </lineage>
</organism>
<protein>
    <recommendedName>
        <fullName evidence="3">Blue (type 1) copper domain-containing protein</fullName>
    </recommendedName>
</protein>
<dbReference type="EMBL" id="CP035704">
    <property type="protein sequence ID" value="QBB70048.1"/>
    <property type="molecule type" value="Genomic_DNA"/>
</dbReference>
<accession>A0A411HHQ1</accession>
<sequence length="184" mass="19620">MELTDLMYSRLSIGKDSIRLGYDCRITILAMTRMNRTCCILPPTRAYRSSSAKFIALLSLMLIGRPLSALAANFNVLAGSGGTVFFPASITIAPGDTITFKNSGGLHNVVANDGSFRCANGCDNDGNSGNGNVSASSWHATVIFPSIGTFGYFCEEHGTATTGMRGQIIVKTTTPVQLQSFYVN</sequence>
<dbReference type="InterPro" id="IPR000923">
    <property type="entry name" value="BlueCu_1"/>
</dbReference>
<dbReference type="SUPFAM" id="SSF49503">
    <property type="entry name" value="Cupredoxins"/>
    <property type="match status" value="1"/>
</dbReference>
<dbReference type="OrthoDB" id="5959861at2"/>
<dbReference type="GO" id="GO:0005507">
    <property type="term" value="F:copper ion binding"/>
    <property type="evidence" value="ECO:0007669"/>
    <property type="project" value="InterPro"/>
</dbReference>
<keyword evidence="2" id="KW-0186">Copper</keyword>
<name>A0A411HHQ1_9GAMM</name>
<dbReference type="Gene3D" id="2.60.40.420">
    <property type="entry name" value="Cupredoxins - blue copper proteins"/>
    <property type="match status" value="1"/>
</dbReference>
<dbReference type="GO" id="GO:0009055">
    <property type="term" value="F:electron transfer activity"/>
    <property type="evidence" value="ECO:0007669"/>
    <property type="project" value="InterPro"/>
</dbReference>
<evidence type="ECO:0000256" key="2">
    <source>
        <dbReference type="ARBA" id="ARBA00023008"/>
    </source>
</evidence>
<feature type="domain" description="Blue (type 1) copper" evidence="3">
    <location>
        <begin position="76"/>
        <end position="171"/>
    </location>
</feature>
<evidence type="ECO:0000313" key="5">
    <source>
        <dbReference type="Proteomes" id="UP000291562"/>
    </source>
</evidence>
<keyword evidence="1" id="KW-0479">Metal-binding</keyword>
<reference evidence="4 5" key="1">
    <citation type="submission" date="2019-01" db="EMBL/GenBank/DDBJ databases">
        <title>Pseudolysobacter antarctica gen. nov., sp. nov., isolated from Fildes Peninsula, Antarctica.</title>
        <authorList>
            <person name="Wei Z."/>
            <person name="Peng F."/>
        </authorList>
    </citation>
    <scope>NUCLEOTIDE SEQUENCE [LARGE SCALE GENOMIC DNA]</scope>
    <source>
        <strain evidence="4 5">AQ6-296</strain>
    </source>
</reference>
<dbReference type="KEGG" id="xbc:ELE36_06545"/>
<dbReference type="Pfam" id="PF00127">
    <property type="entry name" value="Copper-bind"/>
    <property type="match status" value="1"/>
</dbReference>
<evidence type="ECO:0000259" key="3">
    <source>
        <dbReference type="Pfam" id="PF00127"/>
    </source>
</evidence>
<keyword evidence="5" id="KW-1185">Reference proteome</keyword>